<accession>A0A5B9Q7W7</accession>
<organism evidence="2 3">
    <name type="scientific">Bythopirellula goksoeyrii</name>
    <dbReference type="NCBI Taxonomy" id="1400387"/>
    <lineage>
        <taxon>Bacteria</taxon>
        <taxon>Pseudomonadati</taxon>
        <taxon>Planctomycetota</taxon>
        <taxon>Planctomycetia</taxon>
        <taxon>Pirellulales</taxon>
        <taxon>Lacipirellulaceae</taxon>
        <taxon>Bythopirellula</taxon>
    </lineage>
</organism>
<keyword evidence="3" id="KW-1185">Reference proteome</keyword>
<gene>
    <name evidence="2" type="ORF">Pr1d_10190</name>
</gene>
<dbReference type="RefSeq" id="WP_148072476.1">
    <property type="nucleotide sequence ID" value="NZ_CP042913.1"/>
</dbReference>
<dbReference type="InterPro" id="IPR010895">
    <property type="entry name" value="CHRD"/>
</dbReference>
<evidence type="ECO:0000259" key="1">
    <source>
        <dbReference type="Pfam" id="PF07452"/>
    </source>
</evidence>
<dbReference type="Pfam" id="PF07452">
    <property type="entry name" value="CHRD"/>
    <property type="match status" value="1"/>
</dbReference>
<dbReference type="OrthoDB" id="426322at2"/>
<evidence type="ECO:0000313" key="2">
    <source>
        <dbReference type="EMBL" id="QEG33749.1"/>
    </source>
</evidence>
<feature type="domain" description="CHRD" evidence="1">
    <location>
        <begin position="48"/>
        <end position="200"/>
    </location>
</feature>
<name>A0A5B9Q7W7_9BACT</name>
<dbReference type="EMBL" id="CP042913">
    <property type="protein sequence ID" value="QEG33749.1"/>
    <property type="molecule type" value="Genomic_DNA"/>
</dbReference>
<reference evidence="2 3" key="1">
    <citation type="submission" date="2019-08" db="EMBL/GenBank/DDBJ databases">
        <title>Deep-cultivation of Planctomycetes and their phenomic and genomic characterization uncovers novel biology.</title>
        <authorList>
            <person name="Wiegand S."/>
            <person name="Jogler M."/>
            <person name="Boedeker C."/>
            <person name="Pinto D."/>
            <person name="Vollmers J."/>
            <person name="Rivas-Marin E."/>
            <person name="Kohn T."/>
            <person name="Peeters S.H."/>
            <person name="Heuer A."/>
            <person name="Rast P."/>
            <person name="Oberbeckmann S."/>
            <person name="Bunk B."/>
            <person name="Jeske O."/>
            <person name="Meyerdierks A."/>
            <person name="Storesund J.E."/>
            <person name="Kallscheuer N."/>
            <person name="Luecker S."/>
            <person name="Lage O.M."/>
            <person name="Pohl T."/>
            <person name="Merkel B.J."/>
            <person name="Hornburger P."/>
            <person name="Mueller R.-W."/>
            <person name="Bruemmer F."/>
            <person name="Labrenz M."/>
            <person name="Spormann A.M."/>
            <person name="Op den Camp H."/>
            <person name="Overmann J."/>
            <person name="Amann R."/>
            <person name="Jetten M.S.M."/>
            <person name="Mascher T."/>
            <person name="Medema M.H."/>
            <person name="Devos D.P."/>
            <person name="Kaster A.-K."/>
            <person name="Ovreas L."/>
            <person name="Rohde M."/>
            <person name="Galperin M.Y."/>
            <person name="Jogler C."/>
        </authorList>
    </citation>
    <scope>NUCLEOTIDE SEQUENCE [LARGE SCALE GENOMIC DNA]</scope>
    <source>
        <strain evidence="2 3">Pr1d</strain>
    </source>
</reference>
<dbReference type="KEGG" id="bgok:Pr1d_10190"/>
<proteinExistence type="predicted"/>
<sequence length="232" mass="25805">MQRIWIFLFQLSLLGLLGKSQAHEQSHLGSASGGHGYYAFLDDFHTHPSTTEATGEIFLSLNSDQTRLTYRIVLDHLLGLKPNAIDRTEPDDIIGIHLHLHVPDTIGPHVLNIFGLATYNQPAEEDADRVIDYENRTITGVWDDGDATIDPTTGLPYLPFYPLTSKPLTNWLDTLNEGRLMVAVHTNESGFPSMAIRGHISPIPEPSSWGLLASAVMLWMGRRSSLRRGEVL</sequence>
<protein>
    <submittedName>
        <fullName evidence="2">CHRD domain protein</fullName>
    </submittedName>
</protein>
<dbReference type="Proteomes" id="UP000323917">
    <property type="component" value="Chromosome"/>
</dbReference>
<dbReference type="AlphaFoldDB" id="A0A5B9Q7W7"/>
<evidence type="ECO:0000313" key="3">
    <source>
        <dbReference type="Proteomes" id="UP000323917"/>
    </source>
</evidence>